<comment type="caution">
    <text evidence="2">The sequence shown here is derived from an EMBL/GenBank/DDBJ whole genome shotgun (WGS) entry which is preliminary data.</text>
</comment>
<accession>A0ABQ5IS34</accession>
<evidence type="ECO:0000256" key="1">
    <source>
        <dbReference type="SAM" id="MobiDB-lite"/>
    </source>
</evidence>
<proteinExistence type="predicted"/>
<reference evidence="2" key="2">
    <citation type="submission" date="2022-01" db="EMBL/GenBank/DDBJ databases">
        <authorList>
            <person name="Yamashiro T."/>
            <person name="Shiraishi A."/>
            <person name="Satake H."/>
            <person name="Nakayama K."/>
        </authorList>
    </citation>
    <scope>NUCLEOTIDE SEQUENCE</scope>
</reference>
<name>A0ABQ5IS34_9ASTR</name>
<evidence type="ECO:0008006" key="4">
    <source>
        <dbReference type="Google" id="ProtNLM"/>
    </source>
</evidence>
<protein>
    <recommendedName>
        <fullName evidence="4">Reverse transcriptase domain-containing protein</fullName>
    </recommendedName>
</protein>
<evidence type="ECO:0000313" key="2">
    <source>
        <dbReference type="EMBL" id="GJU03030.1"/>
    </source>
</evidence>
<organism evidence="2 3">
    <name type="scientific">Tanacetum coccineum</name>
    <dbReference type="NCBI Taxonomy" id="301880"/>
    <lineage>
        <taxon>Eukaryota</taxon>
        <taxon>Viridiplantae</taxon>
        <taxon>Streptophyta</taxon>
        <taxon>Embryophyta</taxon>
        <taxon>Tracheophyta</taxon>
        <taxon>Spermatophyta</taxon>
        <taxon>Magnoliopsida</taxon>
        <taxon>eudicotyledons</taxon>
        <taxon>Gunneridae</taxon>
        <taxon>Pentapetalae</taxon>
        <taxon>asterids</taxon>
        <taxon>campanulids</taxon>
        <taxon>Asterales</taxon>
        <taxon>Asteraceae</taxon>
        <taxon>Asteroideae</taxon>
        <taxon>Anthemideae</taxon>
        <taxon>Anthemidinae</taxon>
        <taxon>Tanacetum</taxon>
    </lineage>
</organism>
<keyword evidence="3" id="KW-1185">Reference proteome</keyword>
<dbReference type="EMBL" id="BQNB010021114">
    <property type="protein sequence ID" value="GJU03030.1"/>
    <property type="molecule type" value="Genomic_DNA"/>
</dbReference>
<feature type="region of interest" description="Disordered" evidence="1">
    <location>
        <begin position="1"/>
        <end position="135"/>
    </location>
</feature>
<gene>
    <name evidence="2" type="ORF">Tco_1113368</name>
</gene>
<dbReference type="SUPFAM" id="SSF56672">
    <property type="entry name" value="DNA/RNA polymerases"/>
    <property type="match status" value="1"/>
</dbReference>
<dbReference type="InterPro" id="IPR043502">
    <property type="entry name" value="DNA/RNA_pol_sf"/>
</dbReference>
<feature type="compositionally biased region" description="Polar residues" evidence="1">
    <location>
        <begin position="68"/>
        <end position="77"/>
    </location>
</feature>
<dbReference type="PANTHER" id="PTHR34072:SF52">
    <property type="entry name" value="RIBONUCLEASE H"/>
    <property type="match status" value="1"/>
</dbReference>
<reference evidence="2" key="1">
    <citation type="journal article" date="2022" name="Int. J. Mol. Sci.">
        <title>Draft Genome of Tanacetum Coccineum: Genomic Comparison of Closely Related Tanacetum-Family Plants.</title>
        <authorList>
            <person name="Yamashiro T."/>
            <person name="Shiraishi A."/>
            <person name="Nakayama K."/>
            <person name="Satake H."/>
        </authorList>
    </citation>
    <scope>NUCLEOTIDE SEQUENCE</scope>
</reference>
<feature type="compositionally biased region" description="Basic and acidic residues" evidence="1">
    <location>
        <begin position="95"/>
        <end position="130"/>
    </location>
</feature>
<dbReference type="Proteomes" id="UP001151760">
    <property type="component" value="Unassembled WGS sequence"/>
</dbReference>
<sequence>MINVGDQDKGQAGPNPGKQDEGQAGPNPGIQDEGQAGINTPLFKSTLDDQGYSSQEERNERAAPRTPFVSNTFSTTKLLPPLADSLMQDDTIPDEQVHLSDDEDSRNDHLPKADSRQDWWKPLPEEKRPATPEPVWTIPSSNCTMFTDHKSLQHILDQKELDIRQRHWLELLADYDCEIHYYPGKANVVADALSQKERIKPL</sequence>
<evidence type="ECO:0000313" key="3">
    <source>
        <dbReference type="Proteomes" id="UP001151760"/>
    </source>
</evidence>
<dbReference type="PANTHER" id="PTHR34072">
    <property type="entry name" value="ENZYMATIC POLYPROTEIN-RELATED"/>
    <property type="match status" value="1"/>
</dbReference>